<evidence type="ECO:0000313" key="5">
    <source>
        <dbReference type="Proteomes" id="UP000014254"/>
    </source>
</evidence>
<gene>
    <name evidence="4" type="ORF">HMPREF1544_00331</name>
</gene>
<dbReference type="OrthoDB" id="2234316at2759"/>
<dbReference type="VEuPathDB" id="FungiDB:HMPREF1544_00331"/>
<reference evidence="5" key="1">
    <citation type="submission" date="2013-05" db="EMBL/GenBank/DDBJ databases">
        <title>The Genome sequence of Mucor circinelloides f. circinelloides 1006PhL.</title>
        <authorList>
            <consortium name="The Broad Institute Genomics Platform"/>
            <person name="Cuomo C."/>
            <person name="Earl A."/>
            <person name="Findley K."/>
            <person name="Lee S.C."/>
            <person name="Walker B."/>
            <person name="Young S."/>
            <person name="Zeng Q."/>
            <person name="Gargeya S."/>
            <person name="Fitzgerald M."/>
            <person name="Haas B."/>
            <person name="Abouelleil A."/>
            <person name="Allen A.W."/>
            <person name="Alvarado L."/>
            <person name="Arachchi H.M."/>
            <person name="Berlin A.M."/>
            <person name="Chapman S.B."/>
            <person name="Gainer-Dewar J."/>
            <person name="Goldberg J."/>
            <person name="Griggs A."/>
            <person name="Gujja S."/>
            <person name="Hansen M."/>
            <person name="Howarth C."/>
            <person name="Imamovic A."/>
            <person name="Ireland A."/>
            <person name="Larimer J."/>
            <person name="McCowan C."/>
            <person name="Murphy C."/>
            <person name="Pearson M."/>
            <person name="Poon T.W."/>
            <person name="Priest M."/>
            <person name="Roberts A."/>
            <person name="Saif S."/>
            <person name="Shea T."/>
            <person name="Sisk P."/>
            <person name="Sykes S."/>
            <person name="Wortman J."/>
            <person name="Nusbaum C."/>
            <person name="Birren B."/>
        </authorList>
    </citation>
    <scope>NUCLEOTIDE SEQUENCE [LARGE SCALE GENOMIC DNA]</scope>
    <source>
        <strain evidence="5">1006PhL</strain>
    </source>
</reference>
<dbReference type="EMBL" id="KE123897">
    <property type="protein sequence ID" value="EPB92892.1"/>
    <property type="molecule type" value="Genomic_DNA"/>
</dbReference>
<sequence length="109" mass="12098">MLYATTKLFAIIALIYTVNITYAFNIKEVLFGNKAAVTDKSTPSFGRPMQKRSPSNRADIPCDGYICEDTESCVSTPSECPCRLETEIKCAIGDWYVCIRGDQLCPSVQ</sequence>
<comment type="similarity">
    <text evidence="1">Belongs to the LCL2 family.</text>
</comment>
<dbReference type="AlphaFoldDB" id="S2JWV5"/>
<evidence type="ECO:0000256" key="2">
    <source>
        <dbReference type="ARBA" id="ARBA00018534"/>
    </source>
</evidence>
<keyword evidence="5" id="KW-1185">Reference proteome</keyword>
<proteinExistence type="inferred from homology"/>
<name>S2JWV5_MUCC1</name>
<dbReference type="OMA" id="IRGDQSC"/>
<keyword evidence="3" id="KW-0732">Signal</keyword>
<protein>
    <recommendedName>
        <fullName evidence="2">Long chronological lifespan protein 2</fullName>
    </recommendedName>
</protein>
<organism evidence="4 5">
    <name type="scientific">Mucor circinelloides f. circinelloides (strain 1006PhL)</name>
    <name type="common">Mucormycosis agent</name>
    <name type="synonym">Calyptromyces circinelloides</name>
    <dbReference type="NCBI Taxonomy" id="1220926"/>
    <lineage>
        <taxon>Eukaryota</taxon>
        <taxon>Fungi</taxon>
        <taxon>Fungi incertae sedis</taxon>
        <taxon>Mucoromycota</taxon>
        <taxon>Mucoromycotina</taxon>
        <taxon>Mucoromycetes</taxon>
        <taxon>Mucorales</taxon>
        <taxon>Mucorineae</taxon>
        <taxon>Mucoraceae</taxon>
        <taxon>Mucor</taxon>
    </lineage>
</organism>
<dbReference type="PANTHER" id="PTHR38425">
    <property type="entry name" value="LONG CHRONOLOGICAL LIFESPAN PROTEIN 2"/>
    <property type="match status" value="1"/>
</dbReference>
<dbReference type="STRING" id="1220926.S2JWV5"/>
<dbReference type="GO" id="GO:0036503">
    <property type="term" value="P:ERAD pathway"/>
    <property type="evidence" value="ECO:0007669"/>
    <property type="project" value="TreeGrafter"/>
</dbReference>
<evidence type="ECO:0000313" key="4">
    <source>
        <dbReference type="EMBL" id="EPB92892.1"/>
    </source>
</evidence>
<evidence type="ECO:0000256" key="3">
    <source>
        <dbReference type="ARBA" id="ARBA00022729"/>
    </source>
</evidence>
<dbReference type="PANTHER" id="PTHR38425:SF1">
    <property type="entry name" value="LONG CHRONOLOGICAL LIFESPAN PROTEIN 2"/>
    <property type="match status" value="1"/>
</dbReference>
<dbReference type="InParanoid" id="S2JWV5"/>
<dbReference type="Proteomes" id="UP000014254">
    <property type="component" value="Unassembled WGS sequence"/>
</dbReference>
<dbReference type="InterPro" id="IPR034543">
    <property type="entry name" value="LCL2"/>
</dbReference>
<accession>S2JWV5</accession>
<evidence type="ECO:0000256" key="1">
    <source>
        <dbReference type="ARBA" id="ARBA00010545"/>
    </source>
</evidence>